<dbReference type="Proteomes" id="UP000326396">
    <property type="component" value="Linkage Group LG1"/>
</dbReference>
<organism evidence="1 2">
    <name type="scientific">Mikania micrantha</name>
    <name type="common">bitter vine</name>
    <dbReference type="NCBI Taxonomy" id="192012"/>
    <lineage>
        <taxon>Eukaryota</taxon>
        <taxon>Viridiplantae</taxon>
        <taxon>Streptophyta</taxon>
        <taxon>Embryophyta</taxon>
        <taxon>Tracheophyta</taxon>
        <taxon>Spermatophyta</taxon>
        <taxon>Magnoliopsida</taxon>
        <taxon>eudicotyledons</taxon>
        <taxon>Gunneridae</taxon>
        <taxon>Pentapetalae</taxon>
        <taxon>asterids</taxon>
        <taxon>campanulids</taxon>
        <taxon>Asterales</taxon>
        <taxon>Asteraceae</taxon>
        <taxon>Asteroideae</taxon>
        <taxon>Heliantheae alliance</taxon>
        <taxon>Eupatorieae</taxon>
        <taxon>Mikania</taxon>
    </lineage>
</organism>
<comment type="caution">
    <text evidence="1">The sequence shown here is derived from an EMBL/GenBank/DDBJ whole genome shotgun (WGS) entry which is preliminary data.</text>
</comment>
<evidence type="ECO:0000313" key="1">
    <source>
        <dbReference type="EMBL" id="KAD7477058.1"/>
    </source>
</evidence>
<evidence type="ECO:0000313" key="2">
    <source>
        <dbReference type="Proteomes" id="UP000326396"/>
    </source>
</evidence>
<dbReference type="EMBL" id="SZYD01000001">
    <property type="protein sequence ID" value="KAD7477058.1"/>
    <property type="molecule type" value="Genomic_DNA"/>
</dbReference>
<dbReference type="AlphaFoldDB" id="A0A5N6PZH1"/>
<accession>A0A5N6PZH1</accession>
<keyword evidence="2" id="KW-1185">Reference proteome</keyword>
<name>A0A5N6PZH1_9ASTR</name>
<reference evidence="1 2" key="1">
    <citation type="submission" date="2019-05" db="EMBL/GenBank/DDBJ databases">
        <title>Mikania micrantha, genome provides insights into the molecular mechanism of rapid growth.</title>
        <authorList>
            <person name="Liu B."/>
        </authorList>
    </citation>
    <scope>NUCLEOTIDE SEQUENCE [LARGE SCALE GENOMIC DNA]</scope>
    <source>
        <strain evidence="1">NLD-2019</strain>
        <tissue evidence="1">Leaf</tissue>
    </source>
</reference>
<protein>
    <submittedName>
        <fullName evidence="1">Uncharacterized protein</fullName>
    </submittedName>
</protein>
<gene>
    <name evidence="1" type="ORF">E3N88_00194</name>
</gene>
<sequence>MHETNQTVGRKLAACSGLQIVVTSKTTNQLGRSLCAVTVGDSDGCPEKEKRRRETTVVADRREKEIERWELERERKMGKEGKLSAFYDEAKIKKTQGG</sequence>
<proteinExistence type="predicted"/>